<feature type="compositionally biased region" description="Basic and acidic residues" evidence="1">
    <location>
        <begin position="216"/>
        <end position="234"/>
    </location>
</feature>
<feature type="compositionally biased region" description="Basic and acidic residues" evidence="1">
    <location>
        <begin position="106"/>
        <end position="127"/>
    </location>
</feature>
<evidence type="ECO:0000259" key="2">
    <source>
        <dbReference type="SMART" id="SM00382"/>
    </source>
</evidence>
<dbReference type="Proteomes" id="UP000187209">
    <property type="component" value="Unassembled WGS sequence"/>
</dbReference>
<reference evidence="3 4" key="1">
    <citation type="submission" date="2016-11" db="EMBL/GenBank/DDBJ databases">
        <title>The macronuclear genome of Stentor coeruleus: a giant cell with tiny introns.</title>
        <authorList>
            <person name="Slabodnick M."/>
            <person name="Ruby J.G."/>
            <person name="Reiff S.B."/>
            <person name="Swart E.C."/>
            <person name="Gosai S."/>
            <person name="Prabakaran S."/>
            <person name="Witkowska E."/>
            <person name="Larue G.E."/>
            <person name="Fisher S."/>
            <person name="Freeman R.M."/>
            <person name="Gunawardena J."/>
            <person name="Chu W."/>
            <person name="Stover N.A."/>
            <person name="Gregory B.D."/>
            <person name="Nowacki M."/>
            <person name="Derisi J."/>
            <person name="Roy S.W."/>
            <person name="Marshall W.F."/>
            <person name="Sood P."/>
        </authorList>
    </citation>
    <scope>NUCLEOTIDE SEQUENCE [LARGE SCALE GENOMIC DNA]</scope>
    <source>
        <strain evidence="3">WM001</strain>
    </source>
</reference>
<feature type="domain" description="AAA+ ATPase" evidence="2">
    <location>
        <begin position="2491"/>
        <end position="2625"/>
    </location>
</feature>
<comment type="caution">
    <text evidence="3">The sequence shown here is derived from an EMBL/GenBank/DDBJ whole genome shotgun (WGS) entry which is preliminary data.</text>
</comment>
<feature type="domain" description="AAA+ ATPase" evidence="2">
    <location>
        <begin position="2163"/>
        <end position="2296"/>
    </location>
</feature>
<dbReference type="InterPro" id="IPR027417">
    <property type="entry name" value="P-loop_NTPase"/>
</dbReference>
<evidence type="ECO:0000256" key="1">
    <source>
        <dbReference type="SAM" id="MobiDB-lite"/>
    </source>
</evidence>
<dbReference type="InterPro" id="IPR025662">
    <property type="entry name" value="Sigma_54_int_dom_ATP-bd_1"/>
</dbReference>
<dbReference type="Gene3D" id="3.40.50.300">
    <property type="entry name" value="P-loop containing nucleotide triphosphate hydrolases"/>
    <property type="match status" value="2"/>
</dbReference>
<feature type="compositionally biased region" description="Basic and acidic residues" evidence="1">
    <location>
        <begin position="7"/>
        <end position="22"/>
    </location>
</feature>
<dbReference type="InterPro" id="IPR003593">
    <property type="entry name" value="AAA+_ATPase"/>
</dbReference>
<dbReference type="PROSITE" id="PS00675">
    <property type="entry name" value="SIGMA54_INTERACT_1"/>
    <property type="match status" value="1"/>
</dbReference>
<keyword evidence="4" id="KW-1185">Reference proteome</keyword>
<feature type="compositionally biased region" description="Basic residues" evidence="1">
    <location>
        <begin position="4803"/>
        <end position="4830"/>
    </location>
</feature>
<feature type="compositionally biased region" description="Basic and acidic residues" evidence="1">
    <location>
        <begin position="4784"/>
        <end position="4802"/>
    </location>
</feature>
<feature type="region of interest" description="Disordered" evidence="1">
    <location>
        <begin position="4784"/>
        <end position="4830"/>
    </location>
</feature>
<dbReference type="SUPFAM" id="SSF52540">
    <property type="entry name" value="P-loop containing nucleoside triphosphate hydrolases"/>
    <property type="match status" value="2"/>
</dbReference>
<evidence type="ECO:0000313" key="4">
    <source>
        <dbReference type="Proteomes" id="UP000187209"/>
    </source>
</evidence>
<proteinExistence type="predicted"/>
<organism evidence="3 4">
    <name type="scientific">Stentor coeruleus</name>
    <dbReference type="NCBI Taxonomy" id="5963"/>
    <lineage>
        <taxon>Eukaryota</taxon>
        <taxon>Sar</taxon>
        <taxon>Alveolata</taxon>
        <taxon>Ciliophora</taxon>
        <taxon>Postciliodesmatophora</taxon>
        <taxon>Heterotrichea</taxon>
        <taxon>Heterotrichida</taxon>
        <taxon>Stentoridae</taxon>
        <taxon>Stentor</taxon>
    </lineage>
</organism>
<dbReference type="PANTHER" id="PTHR22605">
    <property type="entry name" value="RZ-TYPE DOMAIN-CONTAINING PROTEIN"/>
    <property type="match status" value="1"/>
</dbReference>
<dbReference type="GO" id="GO:0016887">
    <property type="term" value="F:ATP hydrolysis activity"/>
    <property type="evidence" value="ECO:0007669"/>
    <property type="project" value="InterPro"/>
</dbReference>
<dbReference type="EMBL" id="MPUH01000085">
    <property type="protein sequence ID" value="OMJ91253.1"/>
    <property type="molecule type" value="Genomic_DNA"/>
</dbReference>
<dbReference type="InterPro" id="IPR031248">
    <property type="entry name" value="RNF213"/>
</dbReference>
<dbReference type="OrthoDB" id="313566at2759"/>
<dbReference type="GO" id="GO:0004842">
    <property type="term" value="F:ubiquitin-protein transferase activity"/>
    <property type="evidence" value="ECO:0007669"/>
    <property type="project" value="InterPro"/>
</dbReference>
<gene>
    <name evidence="3" type="ORF">SteCoe_6230</name>
</gene>
<accession>A0A1R2CQJ5</accession>
<feature type="region of interest" description="Disordered" evidence="1">
    <location>
        <begin position="1"/>
        <end position="235"/>
    </location>
</feature>
<protein>
    <recommendedName>
        <fullName evidence="2">AAA+ ATPase domain-containing protein</fullName>
    </recommendedName>
</protein>
<sequence>MQNPLDKQAETKEHSEDLKAKIPLEGQSSYKNPDISKVMSESDPLRVFDIPVPSEVIGQRDPEKKLLQGHGIEEPLMKNPKQTKDDAKNPKTDEKNQKSFENLPGKNKDQSPKISYRDMQRDTEKHLLQGHGIQDFGKLSEDSDKNKANPNIKADKSQSNVKPQAPIEEEKNKANPNIKADKIQSNVKPQAPIEEEKKTPVSNKPVSGYGIGIMSQDDKKQNPIEGGKNQDWKGKGNFGVAEEEIKFEERKILFIYSLPQNEQSQCSFRCKFYSKIVNQNYYGYYQYPSEPKIILAEGIAINRYNEEAYAIYCVKYNKFDNFNSYEIVLVKKDGEHKEQINTKRLIENVSIIFIYDLKFDRRVRSLWFDLAAPGKSVTNEEALFLYIDNFIEKNQNDFVLKVLDHFSKTSKINDNSKHNIFKLFNSINNCLLKKISNEFSDEIIIKTAKIILPLKLSIRSVSELPAFFFSQILSIIKLNPEKWQKHLQTPEIKEIILLSILVVVEKNPQNISMDIFDIIDAKDKTKVIKLLLENLATSKIIIQGELATFLRNAIDNEKDQKLQLYIQLLKITSNLEEAIEIVIKLNEVDQNSNRNYNYYWNYNNSEIQKGIYNFVDRMKVNINNFLGFIKIIEEKGKTAKNLFYEPHFKNIFSGFLEEKNLDEDKLRIIGVIYSKPNLNSLFIYNPFSQFTENLIRTKKFSFSTIFKTLLNNDVNKSKQFIKYYASQQKRRYGKSFIKEIEEDLMKIEDNKKSLELIKEAFDVILFKADNYNTDIFEIAPFIEDCKTEEIKKDYIKILFKEISELNEINKENYALSKLRRIFKDRNRNTTYVEEELKKIIFNLVKIQDINKVELRERIFKQASTDDREYVVLCNIEYITDKNLTSILIEYFDSILSDFDIKKLTFKEAFLLKDQSKDSRKAFITIIEAIAEIKKKKVEVEKRINEIIEIIVTIHNKKECIKKFIEKILNDATDYETLKKAYVDFEGNFDKMIVNTAEIPNILKPIDVISFEIKIVLESHVFRNSYIQGKNIKKTSTEIIIIVRQAYAEMYTEINLLYHNLNEFRLKRFEELITEKMESILSDELAILEKLAFKNNQAQGHVADIKAQLEGIKKLDEIKYIGNLNNISSELNIFEKCISHYAEYTIFTRKLLSFLKDFENYDEYNEVLKPMIDIIYDNVIYLKNCYGDIDKISELKHYSRLINLIKYCESILELKNSIDFSDNQILNECENYKRYCVNERDTLKCQKYLELSKMISESLSIQIVSDLQFQSATSILNFSSKLNSCQELIQFCKNLKEEEIDYLKESVNDYEEGLVSAQQIIDLEEIWVFLTKIKGIKSYSEYRTLTLNYKKDINTSIKSRDFLVELTEKIDNCNLNITSLKEFHQDLNLKEEAKKKQICEINKKSEFMFFKEKFSHNVELFYIIQGQKKHTKKLVDLLELKDRAALMTNINTEEGPRISINIENADATMFIKFVSCITSTIDCLNKLTESGYPNIKLPDENFICIESNYLSLEKFNEELVEMFKEWMENLKNAYCNYPILSRLCGKQFWILEKYFEDNTCQEKARSLLKYIEKIDKPLNFKKEANLTVLERMTKLGDAQSSSNYSLNFEQKIFQEQNQVTWKSGDNILEGILTLYLQANYSFPRSDQILFCTRETSSRELLSFIYRLFGDKDQQLYTIVNCELMSYENQMKFIEYFTMQFDNGSNEDFRLGIVSKDGKNQVIEFFRYHKKISLMTINSINFISPEQVENVIKTVDRNSLCVISTEAGFGKTFFIKNKVQNEHKVLKVVSIVGEITLTSLTKKICKLNVVDSCALLLKINTNTDPELVNEMIMKLSLYKAIVSDSRVFILSPNIDLYIEVANSFNNSLYDSMGYLNYLNKKLIDRFDLNTLVKNDDLRDSKNYIGNYLKLYKEGKLNEKEIKYNEIITLQSIPKNQLVEWFGEHIKQEDGASSNFILLNTFANILATSLRMMEECYFCSLDCINFNILELQANGLQAYRDEMAKLRTTFFEALLKTTKEFTTKSIKNVSKNQNDARGKNQDQLEKFIEKNECNVTWETAKHFAVLLDRDGGVQYLYRQTKDVPENIKKIIYIYMNAMIDGNILNTHIKNNNYTIPEFSSYSHIDFLHKLQTFSKRDLSKYPPSGNYILTPDNYLKMNLIYMRAESLIPIIIMGETGVGKTSLLRFFVEQILLDILKIFCIHAGTSLALISTQMENFSRCAIENSDKKVWVFFDEFNTNDNLALLCEIMVEREFQGNRVPDNLIFCAACNPYRKKNKKIIDHNVGIQRKRDNFDESNSLMHMVKPLPDSIINYIWDFGGLTENDLKKYIETILKVIHSKYERTFADLIAIAHNYFKDQEDCSSISLRDVQRFIRLYDWFKTSRRLRSIEAKNESYMANLESFNLNPKCPINDEELVSGILSFCHCYYLRISNENERNEIMQQISKVTLCKVEDLMNIIKAEQDDLFARMDLKSGTALNQALRENLFAIIPCILAKLPVLICGKPGCSKSLAISLVFSNLRGTKSHDEYFKTLPELIQISYQGSESCTSEGIEKVFEKAEKYLQTTGKNLLPVIVFDEIGLAEISSCNPLKVLHSLLELENVKVGFVAISNWRLDASKMNRVLYLARPDPTNKELEFTAKSISESICKNLKHQDVILKLSQCYNDLKLHMANQEHSDFYGLRDFYNLIKQVSRWLNKYTGDNKLEIANCCKYAIERNFGGLEDKSDFVWHNFCEKYNIVDQYKFIEDSKTIDLIMNNFEDENSRFLMIICNKEVGTYILEKNLKSTLKDYKFIVGSSLEEDIKNEDYAFNCLSSFILDMEKGKCVVLNGIDQIYSSLYDVFNQNYSIQGERKYCRVALGAFFNPRCFVNKDFRVVIFLDDDEDVILKTDAPFLNRFEKHRLTFSCFLSKLENYAVEVLENWVRSICAKENSKICKKRMLFPTYSKESIKLLVSNHFSGNINEENKGEVIDKCKKDLLMAAPTDILISTELNQALDNEKVFIKTVWRSQHELPFYKFLYQEIYENKHQRIMVLTYQNERIGKIFTDDDQFICKKQFAGFKSDKDFEKDMRSFFAGPLKMCIIEIEFSLEYSHLNYLKFKVENLLKERETDKQICIISVLSRMNLTKAVPLFRDWLQIMYDELEVENSEDEKDNKLAGFKITDDILGLSTEELILNKNIINLSKNVSIVIENSLTKFNPEGQNASDYYNYINFIVSKIRNESELIGAFEEKVRVFFKKPDLKFDDWKTRLFDSEGRYSRDAQTALFEFINSIIEDGIFRLIYSIEKEQAFPSYFYEKDQEDGELIKKIWRQYFKDMDFLQEIQLQNLKSSTKMKKYAFTLNFPFSNIEYRKILKLYQAYNDSEDNQKKIIFFEDFKKTSVIGSEHLNRIKSHPQVVELYFLDLIQIFLNENNLDSKAKELFYLLLTNSYHPDDNIESKVLMFMEMTNIFTSLAYVIALTETYKKNVYKGLCDTLAESVEIIDERLKDFFDKRADEKIKELDEKSQDEEYREDDEDRENEEEIYFIEKNRLALQIVVEKICCLLFPERELLDKITEAAYLSLIKKISIMLNTFIDIQELKIQSYSALQFISKALGLCFLLGLSIYQIYDISIQEGILNISDPSCKEKLFYYIDTKKIEDIDETFKFKMYCYNLLIQENSELLPIVADEIRKNNSWKFCKLFIDICISSIEVINQLKMYENYALGKVDEKSELKFDKNEYYIEIDKIVIEKGFEDKFVILLSDSIQNIKSYDRKMPKDLYKLIRSYIKDFRNYNKSNLKKLIIISKTKAVLLAYIRKLVEDEDTDDAHMQNIDKMLISTQGTEVFILYCAKMYQKMKNLTYSDMVEKISRSDTEWLKYSDLIDEQRNVTVYPFTPEVSKVYTTLIQDIKNDVIKGTENVKNQLLAKPDLALSLALVYMNEVFIFYRVRGVKSIDHYRKWYNKNEVFLGKNIGEPYAKVIKCFLNNFPEGSLLRIQPDHEINSFNQIILECYVFLTIISYSKFKSPLTSIFFDESGKVYREIDVSINSHYIIADYPKHQLIDCRMKFKEYDSMKEENVYKCSKICDYIYFGGKPVKIIKCKYDKVDIGGLNHELVQRNGHKKITDDEAKNHLKTCIQKYEIISRKGYHIKKFEDENSNEQKYVSNIKIIGFYYLNLLIKSSMHMFIELETISTLSSIEKMFKLSKKFTDAEKDKYRNSNFRVLFFEQIQANLKRIQDELINLGCNNIYCWLYSLIGQIPELIISNKNYTDTSVYISEFEKTFETIVLNPALNDVPKIVLDYNNMLLKDNPITKESLLNETKIDIEKYPLSKLFRVTREPDRNSIETIFKNQISLEKISSQFSLVKIFFDIENNAKKLESLFPIIEFSNHMLEMFNHMIPREEARTKSIKEFLDEKTKNLWENFKIAWENVNESDLAFDCYRLEKPEITEESPLSMVLIDNKDRNGGMCLAAVIIKLSNIQNQELKHILKSIDLIANDKSILDDFKYSPQSLKEENIIDFSFIDPEKLMKYYINNPEYGKGTEILYDFDKIQNFMIADICKKKFINPTKINFIHYQFELLSGEDSSVIIDIRVNIKQETLNLENIRAYEKFFENLKDKKTTFNTEIRNIYSSISLVMFNLKGSREKPEETLIDFCNKLKIGKNNSISLHILDQSNPFAKTELRYIVNVFTIVESNYFNHFCKEILRNEYKDKTQNELFENLIEDLNKNSNRYPKVTEIKDAIMRFLLRYSVAKLEVKESLSFDIQRNDLWPENMHKEKLLNIGNFIKQWNILISSSYCFYISLDEFTKRLKDKSNKIDTERERKEKEEEEKRKKNKDKHKAVSKKNKGKSSKKLKKHNLN</sequence>
<feature type="compositionally biased region" description="Basic and acidic residues" evidence="1">
    <location>
        <begin position="138"/>
        <end position="147"/>
    </location>
</feature>
<name>A0A1R2CQJ5_9CILI</name>
<feature type="compositionally biased region" description="Basic and acidic residues" evidence="1">
    <location>
        <begin position="58"/>
        <end position="98"/>
    </location>
</feature>
<dbReference type="PANTHER" id="PTHR22605:SF1">
    <property type="entry name" value="RZ-TYPE DOMAIN-CONTAINING PROTEIN"/>
    <property type="match status" value="1"/>
</dbReference>
<evidence type="ECO:0000313" key="3">
    <source>
        <dbReference type="EMBL" id="OMJ91253.1"/>
    </source>
</evidence>
<dbReference type="SMART" id="SM00382">
    <property type="entry name" value="AAA"/>
    <property type="match status" value="2"/>
</dbReference>